<gene>
    <name evidence="2" type="primary">SPPL2B_1</name>
    <name evidence="2" type="ORF">P7K49_000716</name>
</gene>
<keyword evidence="3" id="KW-1185">Reference proteome</keyword>
<accession>A0ABQ9WCE3</accession>
<keyword evidence="1" id="KW-0812">Transmembrane</keyword>
<protein>
    <submittedName>
        <fullName evidence="2">Signal peptide peptidase-like 2B</fullName>
    </submittedName>
</protein>
<sequence length="86" mass="9998">MLVLLYHFYDLLVYVVIGIFCLASITSLYSFLAPCVRRLTFGKCRVPNNSLPYFHKHPQVRMLLLALFRVAVSVVWGIFCNEDQWA</sequence>
<keyword evidence="1" id="KW-1133">Transmembrane helix</keyword>
<name>A0ABQ9WCE3_SAGOE</name>
<dbReference type="InterPro" id="IPR007369">
    <property type="entry name" value="Peptidase_A22B_SPP"/>
</dbReference>
<dbReference type="EMBL" id="JASSZA010000001">
    <property type="protein sequence ID" value="KAK2119330.1"/>
    <property type="molecule type" value="Genomic_DNA"/>
</dbReference>
<dbReference type="PANTHER" id="PTHR12174:SF39">
    <property type="entry name" value="SIGNAL PEPTIDE PEPTIDASE-LIKE 2B"/>
    <property type="match status" value="1"/>
</dbReference>
<evidence type="ECO:0000256" key="1">
    <source>
        <dbReference type="SAM" id="Phobius"/>
    </source>
</evidence>
<proteinExistence type="predicted"/>
<evidence type="ECO:0000313" key="3">
    <source>
        <dbReference type="Proteomes" id="UP001266305"/>
    </source>
</evidence>
<organism evidence="2 3">
    <name type="scientific">Saguinus oedipus</name>
    <name type="common">Cotton-top tamarin</name>
    <name type="synonym">Oedipomidas oedipus</name>
    <dbReference type="NCBI Taxonomy" id="9490"/>
    <lineage>
        <taxon>Eukaryota</taxon>
        <taxon>Metazoa</taxon>
        <taxon>Chordata</taxon>
        <taxon>Craniata</taxon>
        <taxon>Vertebrata</taxon>
        <taxon>Euteleostomi</taxon>
        <taxon>Mammalia</taxon>
        <taxon>Eutheria</taxon>
        <taxon>Euarchontoglires</taxon>
        <taxon>Primates</taxon>
        <taxon>Haplorrhini</taxon>
        <taxon>Platyrrhini</taxon>
        <taxon>Cebidae</taxon>
        <taxon>Callitrichinae</taxon>
        <taxon>Saguinus</taxon>
    </lineage>
</organism>
<feature type="transmembrane region" description="Helical" evidence="1">
    <location>
        <begin position="60"/>
        <end position="79"/>
    </location>
</feature>
<feature type="transmembrane region" description="Helical" evidence="1">
    <location>
        <begin position="12"/>
        <end position="33"/>
    </location>
</feature>
<dbReference type="PANTHER" id="PTHR12174">
    <property type="entry name" value="SIGNAL PEPTIDE PEPTIDASE"/>
    <property type="match status" value="1"/>
</dbReference>
<dbReference type="Proteomes" id="UP001266305">
    <property type="component" value="Unassembled WGS sequence"/>
</dbReference>
<comment type="caution">
    <text evidence="2">The sequence shown here is derived from an EMBL/GenBank/DDBJ whole genome shotgun (WGS) entry which is preliminary data.</text>
</comment>
<reference evidence="2 3" key="1">
    <citation type="submission" date="2023-05" db="EMBL/GenBank/DDBJ databases">
        <title>B98-5 Cell Line De Novo Hybrid Assembly: An Optical Mapping Approach.</title>
        <authorList>
            <person name="Kananen K."/>
            <person name="Auerbach J.A."/>
            <person name="Kautto E."/>
            <person name="Blachly J.S."/>
        </authorList>
    </citation>
    <scope>NUCLEOTIDE SEQUENCE [LARGE SCALE GENOMIC DNA]</scope>
    <source>
        <strain evidence="2">B95-8</strain>
        <tissue evidence="2">Cell line</tissue>
    </source>
</reference>
<keyword evidence="1" id="KW-0472">Membrane</keyword>
<dbReference type="Pfam" id="PF04258">
    <property type="entry name" value="Peptidase_A22B"/>
    <property type="match status" value="1"/>
</dbReference>
<evidence type="ECO:0000313" key="2">
    <source>
        <dbReference type="EMBL" id="KAK2119330.1"/>
    </source>
</evidence>